<reference evidence="3 4" key="1">
    <citation type="submission" date="2019-12" db="EMBL/GenBank/DDBJ databases">
        <authorList>
            <person name="Yang R."/>
        </authorList>
    </citation>
    <scope>NUCLEOTIDE SEQUENCE [LARGE SCALE GENOMIC DNA]</scope>
    <source>
        <strain evidence="3 4">DONG20-135</strain>
    </source>
</reference>
<dbReference type="InterPro" id="IPR051691">
    <property type="entry name" value="Metab_Enz_Cyan_OpOx_G3PDH"/>
</dbReference>
<sequence length="417" mass="45755">MKQLELVIVGGGSAGMAAALSAFEQGIKDLIILEKDDELGGILQQCVHNGFGLQTFHEELSGPAYAQRYIDQIRTKEIPFETQATVIQITPDKKITYVSPKNGYQEIQAKAIILAGGCYERSAGGIQLPGTRPKGIYTAGTAQRYLNIDNVMVGRKVFILGSGDIGLIMARRMTLEGAEVVGVAELMPYSNGLMRNIVQCLEDFDIPLYLSHTVVRVEGFPNLERVIIAEVDAFRQPIDGTEKVFEADTLLLSVGLLPENSLAKQLGLAVDTKSKGIIVNEKLESDIPGIFACGNGLHVHDLVDFVSSEGNLAGRNAAAYIHGMKESAAFIKCTAGQGIGYMLPQCIHPDRIQEPLTFSLRVTKPYKQVKLRILKDGQVFKELPKRYLLPAEMVRIILKPEDLQDVRQELKVEVCES</sequence>
<keyword evidence="1" id="KW-0560">Oxidoreductase</keyword>
<dbReference type="RefSeq" id="WP_160624838.1">
    <property type="nucleotide sequence ID" value="NZ_WUUQ01000002.1"/>
</dbReference>
<evidence type="ECO:0000259" key="2">
    <source>
        <dbReference type="Pfam" id="PF07992"/>
    </source>
</evidence>
<dbReference type="PRINTS" id="PR00368">
    <property type="entry name" value="FADPNR"/>
</dbReference>
<dbReference type="PANTHER" id="PTHR42949">
    <property type="entry name" value="ANAEROBIC GLYCEROL-3-PHOSPHATE DEHYDROGENASE SUBUNIT B"/>
    <property type="match status" value="1"/>
</dbReference>
<proteinExistence type="predicted"/>
<dbReference type="InterPro" id="IPR036188">
    <property type="entry name" value="FAD/NAD-bd_sf"/>
</dbReference>
<keyword evidence="4" id="KW-1185">Reference proteome</keyword>
<evidence type="ECO:0000256" key="1">
    <source>
        <dbReference type="ARBA" id="ARBA00023002"/>
    </source>
</evidence>
<organism evidence="3 4">
    <name type="scientific">Copranaerobaculum intestinale</name>
    <dbReference type="NCBI Taxonomy" id="2692629"/>
    <lineage>
        <taxon>Bacteria</taxon>
        <taxon>Bacillati</taxon>
        <taxon>Bacillota</taxon>
        <taxon>Erysipelotrichia</taxon>
        <taxon>Erysipelotrichales</taxon>
        <taxon>Erysipelotrichaceae</taxon>
        <taxon>Copranaerobaculum</taxon>
    </lineage>
</organism>
<dbReference type="Gene3D" id="3.50.50.60">
    <property type="entry name" value="FAD/NAD(P)-binding domain"/>
    <property type="match status" value="2"/>
</dbReference>
<feature type="domain" description="FAD/NAD(P)-binding" evidence="2">
    <location>
        <begin position="6"/>
        <end position="295"/>
    </location>
</feature>
<dbReference type="GO" id="GO:0016491">
    <property type="term" value="F:oxidoreductase activity"/>
    <property type="evidence" value="ECO:0007669"/>
    <property type="project" value="UniProtKB-KW"/>
</dbReference>
<dbReference type="InterPro" id="IPR023753">
    <property type="entry name" value="FAD/NAD-binding_dom"/>
</dbReference>
<dbReference type="AlphaFoldDB" id="A0A6N8U659"/>
<evidence type="ECO:0000313" key="3">
    <source>
        <dbReference type="EMBL" id="MXQ73381.1"/>
    </source>
</evidence>
<protein>
    <submittedName>
        <fullName evidence="3">FAD-dependent oxidoreductase</fullName>
    </submittedName>
</protein>
<dbReference type="Pfam" id="PF07992">
    <property type="entry name" value="Pyr_redox_2"/>
    <property type="match status" value="1"/>
</dbReference>
<dbReference type="Proteomes" id="UP000434036">
    <property type="component" value="Unassembled WGS sequence"/>
</dbReference>
<dbReference type="SUPFAM" id="SSF51905">
    <property type="entry name" value="FAD/NAD(P)-binding domain"/>
    <property type="match status" value="1"/>
</dbReference>
<accession>A0A6N8U659</accession>
<name>A0A6N8U659_9FIRM</name>
<gene>
    <name evidence="3" type="ORF">GSF08_05490</name>
</gene>
<comment type="caution">
    <text evidence="3">The sequence shown here is derived from an EMBL/GenBank/DDBJ whole genome shotgun (WGS) entry which is preliminary data.</text>
</comment>
<reference evidence="3 4" key="2">
    <citation type="submission" date="2020-01" db="EMBL/GenBank/DDBJ databases">
        <title>Clostridiaceae sp. nov. isolated from the gut of human by culturomics.</title>
        <authorList>
            <person name="Chang Y."/>
        </authorList>
    </citation>
    <scope>NUCLEOTIDE SEQUENCE [LARGE SCALE GENOMIC DNA]</scope>
    <source>
        <strain evidence="3 4">DONG20-135</strain>
    </source>
</reference>
<dbReference type="PANTHER" id="PTHR42949:SF3">
    <property type="entry name" value="ANAEROBIC GLYCEROL-3-PHOSPHATE DEHYDROGENASE SUBUNIT B"/>
    <property type="match status" value="1"/>
</dbReference>
<dbReference type="EMBL" id="WUUQ01000002">
    <property type="protein sequence ID" value="MXQ73381.1"/>
    <property type="molecule type" value="Genomic_DNA"/>
</dbReference>
<dbReference type="PRINTS" id="PR00411">
    <property type="entry name" value="PNDRDTASEI"/>
</dbReference>
<evidence type="ECO:0000313" key="4">
    <source>
        <dbReference type="Proteomes" id="UP000434036"/>
    </source>
</evidence>